<keyword evidence="1" id="KW-0472">Membrane</keyword>
<evidence type="ECO:0000313" key="3">
    <source>
        <dbReference type="Proteomes" id="UP001162480"/>
    </source>
</evidence>
<proteinExistence type="predicted"/>
<sequence length="120" mass="12618">MFFNCCSRDIHRQQSKTKALLSNVVISVGGDIDSGGGDSDNAGSVGIVGVVMLVFLSVVRQLHMVEVMWFNGDDGVSDGVGGGGGGEDEDYVDDYSDVRGFVGTGVGRHGDEGGFCCLWY</sequence>
<accession>A0AA36EVS0</accession>
<dbReference type="EMBL" id="OX597814">
    <property type="protein sequence ID" value="CAI9716016.1"/>
    <property type="molecule type" value="Genomic_DNA"/>
</dbReference>
<evidence type="ECO:0000313" key="2">
    <source>
        <dbReference type="EMBL" id="CAI9716016.1"/>
    </source>
</evidence>
<dbReference type="Proteomes" id="UP001162480">
    <property type="component" value="Chromosome 1"/>
</dbReference>
<keyword evidence="3" id="KW-1185">Reference proteome</keyword>
<dbReference type="AlphaFoldDB" id="A0AA36EVS0"/>
<feature type="transmembrane region" description="Helical" evidence="1">
    <location>
        <begin position="42"/>
        <end position="59"/>
    </location>
</feature>
<keyword evidence="1" id="KW-0812">Transmembrane</keyword>
<gene>
    <name evidence="2" type="ORF">OCTVUL_1B014421</name>
</gene>
<reference evidence="2" key="1">
    <citation type="submission" date="2023-08" db="EMBL/GenBank/DDBJ databases">
        <authorList>
            <person name="Alioto T."/>
            <person name="Alioto T."/>
            <person name="Gomez Garrido J."/>
        </authorList>
    </citation>
    <scope>NUCLEOTIDE SEQUENCE</scope>
</reference>
<protein>
    <submittedName>
        <fullName evidence="2">Uncharacterized protein</fullName>
    </submittedName>
</protein>
<organism evidence="2 3">
    <name type="scientific">Octopus vulgaris</name>
    <name type="common">Common octopus</name>
    <dbReference type="NCBI Taxonomy" id="6645"/>
    <lineage>
        <taxon>Eukaryota</taxon>
        <taxon>Metazoa</taxon>
        <taxon>Spiralia</taxon>
        <taxon>Lophotrochozoa</taxon>
        <taxon>Mollusca</taxon>
        <taxon>Cephalopoda</taxon>
        <taxon>Coleoidea</taxon>
        <taxon>Octopodiformes</taxon>
        <taxon>Octopoda</taxon>
        <taxon>Incirrata</taxon>
        <taxon>Octopodidae</taxon>
        <taxon>Octopus</taxon>
    </lineage>
</organism>
<name>A0AA36EVS0_OCTVU</name>
<keyword evidence="1" id="KW-1133">Transmembrane helix</keyword>
<evidence type="ECO:0000256" key="1">
    <source>
        <dbReference type="SAM" id="Phobius"/>
    </source>
</evidence>